<dbReference type="RefSeq" id="WP_251779597.1">
    <property type="nucleotide sequence ID" value="NZ_JAMKFE010000010.1"/>
</dbReference>
<organism evidence="2 3">
    <name type="scientific">Caldimonas mangrovi</name>
    <dbReference type="NCBI Taxonomy" id="2944811"/>
    <lineage>
        <taxon>Bacteria</taxon>
        <taxon>Pseudomonadati</taxon>
        <taxon>Pseudomonadota</taxon>
        <taxon>Betaproteobacteria</taxon>
        <taxon>Burkholderiales</taxon>
        <taxon>Sphaerotilaceae</taxon>
        <taxon>Caldimonas</taxon>
    </lineage>
</organism>
<evidence type="ECO:0000313" key="2">
    <source>
        <dbReference type="EMBL" id="MCM5681114.1"/>
    </source>
</evidence>
<name>A0ABT0YQV4_9BURK</name>
<dbReference type="EMBL" id="JAMKFE010000010">
    <property type="protein sequence ID" value="MCM5681114.1"/>
    <property type="molecule type" value="Genomic_DNA"/>
</dbReference>
<feature type="region of interest" description="Disordered" evidence="1">
    <location>
        <begin position="1"/>
        <end position="21"/>
    </location>
</feature>
<comment type="caution">
    <text evidence="2">The sequence shown here is derived from an EMBL/GenBank/DDBJ whole genome shotgun (WGS) entry which is preliminary data.</text>
</comment>
<accession>A0ABT0YQV4</accession>
<dbReference type="Proteomes" id="UP001165541">
    <property type="component" value="Unassembled WGS sequence"/>
</dbReference>
<sequence>MPARHAASAPAAQGASRLASATPDEVLKASRAFDKLRNLRGHFSGARWSAEVDAWEGELHRAMQVLAAWSAQQRLQAGALKQLMGAPDETTSCTDDSCDATLRSLKWPGERMPPVAKQSTELWIYHWRGGRDRLVIVMKDARVGAAGWDYLGE</sequence>
<gene>
    <name evidence="2" type="ORF">M8A51_16430</name>
</gene>
<keyword evidence="3" id="KW-1185">Reference proteome</keyword>
<proteinExistence type="predicted"/>
<reference evidence="2" key="1">
    <citation type="submission" date="2022-05" db="EMBL/GenBank/DDBJ databases">
        <title>Schlegelella sp. nov., isolated from mangrove soil.</title>
        <authorList>
            <person name="Liu Y."/>
            <person name="Ge X."/>
            <person name="Liu W."/>
        </authorList>
    </citation>
    <scope>NUCLEOTIDE SEQUENCE</scope>
    <source>
        <strain evidence="2">S2-27</strain>
    </source>
</reference>
<evidence type="ECO:0000313" key="3">
    <source>
        <dbReference type="Proteomes" id="UP001165541"/>
    </source>
</evidence>
<evidence type="ECO:0000256" key="1">
    <source>
        <dbReference type="SAM" id="MobiDB-lite"/>
    </source>
</evidence>
<protein>
    <submittedName>
        <fullName evidence="2">Uncharacterized protein</fullName>
    </submittedName>
</protein>